<evidence type="ECO:0000259" key="9">
    <source>
        <dbReference type="Pfam" id="PF00535"/>
    </source>
</evidence>
<dbReference type="EC" id="2.4.1.12" evidence="10"/>
<comment type="caution">
    <text evidence="10">The sequence shown here is derived from an EMBL/GenBank/DDBJ whole genome shotgun (WGS) entry which is preliminary data.</text>
</comment>
<dbReference type="Pfam" id="PF00535">
    <property type="entry name" value="Glycos_transf_2"/>
    <property type="match status" value="1"/>
</dbReference>
<evidence type="ECO:0000256" key="1">
    <source>
        <dbReference type="ARBA" id="ARBA00004141"/>
    </source>
</evidence>
<dbReference type="EMBL" id="JAFBBO010000001">
    <property type="protein sequence ID" value="MBM7477901.1"/>
    <property type="molecule type" value="Genomic_DNA"/>
</dbReference>
<feature type="transmembrane region" description="Helical" evidence="8">
    <location>
        <begin position="500"/>
        <end position="521"/>
    </location>
</feature>
<feature type="transmembrane region" description="Helical" evidence="8">
    <location>
        <begin position="102"/>
        <end position="120"/>
    </location>
</feature>
<evidence type="ECO:0000313" key="10">
    <source>
        <dbReference type="EMBL" id="MBM7477901.1"/>
    </source>
</evidence>
<protein>
    <submittedName>
        <fullName evidence="10">Cellulose synthase (UDP-forming)</fullName>
        <ecNumber evidence="10">2.4.1.12</ecNumber>
    </submittedName>
</protein>
<evidence type="ECO:0000256" key="6">
    <source>
        <dbReference type="ARBA" id="ARBA00023136"/>
    </source>
</evidence>
<evidence type="ECO:0000256" key="5">
    <source>
        <dbReference type="ARBA" id="ARBA00022989"/>
    </source>
</evidence>
<proteinExistence type="predicted"/>
<evidence type="ECO:0000256" key="3">
    <source>
        <dbReference type="ARBA" id="ARBA00022679"/>
    </source>
</evidence>
<keyword evidence="6 8" id="KW-0472">Membrane</keyword>
<feature type="transmembrane region" description="Helical" evidence="8">
    <location>
        <begin position="396"/>
        <end position="421"/>
    </location>
</feature>
<sequence length="588" mass="64221">MTLLHGTRPSPHQAGRPPAPHDRSGRPVHGDATPSPEPDRLPAPPTRPPTGAHHLLPSPPADEDVYQDLARVQRWVQPVGVVATLPILVAVCVFAARSPWLWWLYLTVGLTLVSITLWLLTGTARGRVTRDSHERKIAAWAPGTPPSIDVYLPVCGEAGDVLDNTFGHVARLEWPGVVEVWVLDDGADPRVAALAERHGFRYRVRPDRGHLKKAGNLRSAYAVTEGDVIAIFDADFCPRPDFLHHLVPYLDDPAVGIVQSPQDFDTDERMGWLQRTAGATQEIFYRWVQPSRDRYGATVCCGTNALYRRSALDTIGGFPEIDHSEDMYTGIGLLRTGFVTRFVPVRLARGLCPDELGPFLTQQYRWANGSVALVADGAKARAGLDRRQRLAVWAGFVYYSETALFALNLYVPSVVMCFWYPEQVSPTSFLVFLPSLWVLLVLYPVVHRTRWRPEVLRVQLAQSFSHLVVLGHAVTGHHAGWVPTGGKGSSSALARTISRVMVATLLVGTLTWTVGIARGVAAHGVDSYWAMIVLAAFYAYVSVPLVVAGLQVLGARRASAAPVELVRTTLAGAQDSAPASAVATQVQA</sequence>
<feature type="transmembrane region" description="Helical" evidence="8">
    <location>
        <begin position="75"/>
        <end position="96"/>
    </location>
</feature>
<keyword evidence="4 8" id="KW-0812">Transmembrane</keyword>
<evidence type="ECO:0000256" key="2">
    <source>
        <dbReference type="ARBA" id="ARBA00022676"/>
    </source>
</evidence>
<dbReference type="RefSeq" id="WP_205306091.1">
    <property type="nucleotide sequence ID" value="NZ_BAAAVF010000002.1"/>
</dbReference>
<dbReference type="Gene3D" id="3.90.550.10">
    <property type="entry name" value="Spore Coat Polysaccharide Biosynthesis Protein SpsA, Chain A"/>
    <property type="match status" value="1"/>
</dbReference>
<keyword evidence="2 10" id="KW-0328">Glycosyltransferase</keyword>
<feature type="transmembrane region" description="Helical" evidence="8">
    <location>
        <begin position="527"/>
        <end position="550"/>
    </location>
</feature>
<name>A0ABS2LBV1_9CELL</name>
<dbReference type="InterPro" id="IPR029044">
    <property type="entry name" value="Nucleotide-diphossugar_trans"/>
</dbReference>
<evidence type="ECO:0000256" key="4">
    <source>
        <dbReference type="ARBA" id="ARBA00022692"/>
    </source>
</evidence>
<feature type="transmembrane region" description="Helical" evidence="8">
    <location>
        <begin position="427"/>
        <end position="446"/>
    </location>
</feature>
<evidence type="ECO:0000256" key="8">
    <source>
        <dbReference type="SAM" id="Phobius"/>
    </source>
</evidence>
<dbReference type="Proteomes" id="UP000698059">
    <property type="component" value="Unassembled WGS sequence"/>
</dbReference>
<evidence type="ECO:0000313" key="11">
    <source>
        <dbReference type="Proteomes" id="UP000698059"/>
    </source>
</evidence>
<comment type="subcellular location">
    <subcellularLocation>
        <location evidence="1">Membrane</location>
        <topology evidence="1">Multi-pass membrane protein</topology>
    </subcellularLocation>
</comment>
<accession>A0ABS2LBV1</accession>
<organism evidence="10 11">
    <name type="scientific">Oerskovia jenensis</name>
    <dbReference type="NCBI Taxonomy" id="162169"/>
    <lineage>
        <taxon>Bacteria</taxon>
        <taxon>Bacillati</taxon>
        <taxon>Actinomycetota</taxon>
        <taxon>Actinomycetes</taxon>
        <taxon>Micrococcales</taxon>
        <taxon>Cellulomonadaceae</taxon>
        <taxon>Oerskovia</taxon>
    </lineage>
</organism>
<feature type="region of interest" description="Disordered" evidence="7">
    <location>
        <begin position="1"/>
        <end position="60"/>
    </location>
</feature>
<reference evidence="10 11" key="1">
    <citation type="submission" date="2021-01" db="EMBL/GenBank/DDBJ databases">
        <title>Sequencing the genomes of 1000 actinobacteria strains.</title>
        <authorList>
            <person name="Klenk H.-P."/>
        </authorList>
    </citation>
    <scope>NUCLEOTIDE SEQUENCE [LARGE SCALE GENOMIC DNA]</scope>
    <source>
        <strain evidence="10 11">DSM 46000</strain>
    </source>
</reference>
<dbReference type="InterPro" id="IPR050321">
    <property type="entry name" value="Glycosyltr_2/OpgH_subfam"/>
</dbReference>
<dbReference type="SUPFAM" id="SSF53448">
    <property type="entry name" value="Nucleotide-diphospho-sugar transferases"/>
    <property type="match status" value="1"/>
</dbReference>
<dbReference type="GO" id="GO:0016760">
    <property type="term" value="F:cellulose synthase (UDP-forming) activity"/>
    <property type="evidence" value="ECO:0007669"/>
    <property type="project" value="UniProtKB-EC"/>
</dbReference>
<dbReference type="PANTHER" id="PTHR43867:SF4">
    <property type="entry name" value="BETA-(1-3)-GLUCOSYL TRANSFERASE"/>
    <property type="match status" value="1"/>
</dbReference>
<dbReference type="CDD" id="cd06421">
    <property type="entry name" value="CESA_CelA_like"/>
    <property type="match status" value="1"/>
</dbReference>
<gene>
    <name evidence="10" type="ORF">JOD49_000821</name>
</gene>
<feature type="domain" description="Glycosyltransferase 2-like" evidence="9">
    <location>
        <begin position="150"/>
        <end position="315"/>
    </location>
</feature>
<keyword evidence="3 10" id="KW-0808">Transferase</keyword>
<dbReference type="PANTHER" id="PTHR43867">
    <property type="entry name" value="CELLULOSE SYNTHASE CATALYTIC SUBUNIT A [UDP-FORMING]"/>
    <property type="match status" value="1"/>
</dbReference>
<keyword evidence="5 8" id="KW-1133">Transmembrane helix</keyword>
<keyword evidence="11" id="KW-1185">Reference proteome</keyword>
<dbReference type="InterPro" id="IPR001173">
    <property type="entry name" value="Glyco_trans_2-like"/>
</dbReference>
<feature type="compositionally biased region" description="Basic and acidic residues" evidence="7">
    <location>
        <begin position="19"/>
        <end position="29"/>
    </location>
</feature>
<evidence type="ECO:0000256" key="7">
    <source>
        <dbReference type="SAM" id="MobiDB-lite"/>
    </source>
</evidence>